<dbReference type="AlphaFoldDB" id="D1B5D5"/>
<sequence>MVFGQDRVRRHVLSSPGDWVVLLSQDCPERLAAKMSALGCVTHRLAGVSGADLGLALGSRAVNVVAFPASDPMGRSIWGLLKGESDGLEQDKGI</sequence>
<evidence type="ECO:0000313" key="2">
    <source>
        <dbReference type="Proteomes" id="UP000002030"/>
    </source>
</evidence>
<dbReference type="Proteomes" id="UP000002030">
    <property type="component" value="Chromosome"/>
</dbReference>
<evidence type="ECO:0000313" key="1">
    <source>
        <dbReference type="EMBL" id="ACZ19226.1"/>
    </source>
</evidence>
<reference evidence="1 2" key="1">
    <citation type="journal article" date="2009" name="Stand. Genomic Sci.">
        <title>Complete genome sequence of Thermanaerovibrio acidaminovorans type strain (Su883).</title>
        <authorList>
            <person name="Chovatia M."/>
            <person name="Sikorski J."/>
            <person name="Schroder M."/>
            <person name="Lapidus A."/>
            <person name="Nolan M."/>
            <person name="Tice H."/>
            <person name="Glavina Del Rio T."/>
            <person name="Copeland A."/>
            <person name="Cheng J.F."/>
            <person name="Lucas S."/>
            <person name="Chen F."/>
            <person name="Bruce D."/>
            <person name="Goodwin L."/>
            <person name="Pitluck S."/>
            <person name="Ivanova N."/>
            <person name="Mavromatis K."/>
            <person name="Ovchinnikova G."/>
            <person name="Pati A."/>
            <person name="Chen A."/>
            <person name="Palaniappan K."/>
            <person name="Land M."/>
            <person name="Hauser L."/>
            <person name="Chang Y.J."/>
            <person name="Jeffries C.D."/>
            <person name="Chain P."/>
            <person name="Saunders E."/>
            <person name="Detter J.C."/>
            <person name="Brettin T."/>
            <person name="Rohde M."/>
            <person name="Goker M."/>
            <person name="Spring S."/>
            <person name="Bristow J."/>
            <person name="Markowitz V."/>
            <person name="Hugenholtz P."/>
            <person name="Kyrpides N.C."/>
            <person name="Klenk H.P."/>
            <person name="Eisen J.A."/>
        </authorList>
    </citation>
    <scope>NUCLEOTIDE SEQUENCE [LARGE SCALE GENOMIC DNA]</scope>
    <source>
        <strain evidence="2">ATCC 49978 / DSM 6589 / Su883</strain>
    </source>
</reference>
<dbReference type="STRING" id="525903.Taci_0994"/>
<name>D1B5D5_THEAS</name>
<dbReference type="OrthoDB" id="9864057at2"/>
<organism evidence="1 2">
    <name type="scientific">Thermanaerovibrio acidaminovorans (strain ATCC 49978 / DSM 6589 / Su883)</name>
    <name type="common">Selenomonas acidaminovorans</name>
    <dbReference type="NCBI Taxonomy" id="525903"/>
    <lineage>
        <taxon>Bacteria</taxon>
        <taxon>Thermotogati</taxon>
        <taxon>Synergistota</taxon>
        <taxon>Synergistia</taxon>
        <taxon>Synergistales</taxon>
        <taxon>Synergistaceae</taxon>
        <taxon>Thermanaerovibrio</taxon>
    </lineage>
</organism>
<accession>D1B5D5</accession>
<protein>
    <submittedName>
        <fullName evidence="1">Uncharacterized protein</fullName>
    </submittedName>
</protein>
<dbReference type="KEGG" id="tai:Taci_0994"/>
<keyword evidence="2" id="KW-1185">Reference proteome</keyword>
<dbReference type="HOGENOM" id="CLU_2385155_0_0_0"/>
<dbReference type="EnsemblBacteria" id="ACZ19226">
    <property type="protein sequence ID" value="ACZ19226"/>
    <property type="gene ID" value="Taci_0994"/>
</dbReference>
<dbReference type="EMBL" id="CP001818">
    <property type="protein sequence ID" value="ACZ19226.1"/>
    <property type="molecule type" value="Genomic_DNA"/>
</dbReference>
<proteinExistence type="predicted"/>
<gene>
    <name evidence="1" type="ordered locus">Taci_0994</name>
</gene>